<feature type="compositionally biased region" description="Polar residues" evidence="2">
    <location>
        <begin position="363"/>
        <end position="378"/>
    </location>
</feature>
<dbReference type="RefSeq" id="XP_030763115.1">
    <property type="nucleotide sequence ID" value="XM_030907255.1"/>
</dbReference>
<feature type="region of interest" description="Disordered" evidence="2">
    <location>
        <begin position="786"/>
        <end position="825"/>
    </location>
</feature>
<feature type="compositionally biased region" description="Polar residues" evidence="2">
    <location>
        <begin position="1032"/>
        <end position="1045"/>
    </location>
</feature>
<feature type="region of interest" description="Disordered" evidence="2">
    <location>
        <begin position="1720"/>
        <end position="1746"/>
    </location>
</feature>
<evidence type="ECO:0000313" key="3">
    <source>
        <dbReference type="Proteomes" id="UP000504635"/>
    </source>
</evidence>
<feature type="region of interest" description="Disordered" evidence="2">
    <location>
        <begin position="1357"/>
        <end position="1386"/>
    </location>
</feature>
<feature type="region of interest" description="Disordered" evidence="2">
    <location>
        <begin position="1549"/>
        <end position="1584"/>
    </location>
</feature>
<feature type="compositionally biased region" description="Polar residues" evidence="2">
    <location>
        <begin position="167"/>
        <end position="176"/>
    </location>
</feature>
<feature type="region of interest" description="Disordered" evidence="2">
    <location>
        <begin position="1"/>
        <end position="27"/>
    </location>
</feature>
<feature type="compositionally biased region" description="Polar residues" evidence="2">
    <location>
        <begin position="1820"/>
        <end position="1836"/>
    </location>
</feature>
<evidence type="ECO:0000313" key="6">
    <source>
        <dbReference type="RefSeq" id="XP_030763117.1"/>
    </source>
</evidence>
<gene>
    <name evidence="4 5 6" type="primary">LOC115887760</name>
</gene>
<dbReference type="Proteomes" id="UP000504635">
    <property type="component" value="Unplaced"/>
</dbReference>
<feature type="compositionally biased region" description="Polar residues" evidence="2">
    <location>
        <begin position="807"/>
        <end position="825"/>
    </location>
</feature>
<feature type="compositionally biased region" description="Pro residues" evidence="2">
    <location>
        <begin position="82"/>
        <end position="104"/>
    </location>
</feature>
<proteinExistence type="predicted"/>
<dbReference type="RefSeq" id="XP_030763116.1">
    <property type="nucleotide sequence ID" value="XM_030907256.1"/>
</dbReference>
<feature type="compositionally biased region" description="Low complexity" evidence="2">
    <location>
        <begin position="455"/>
        <end position="494"/>
    </location>
</feature>
<feature type="compositionally biased region" description="Polar residues" evidence="2">
    <location>
        <begin position="1357"/>
        <end position="1370"/>
    </location>
</feature>
<accession>A0A6J2YIL7</accession>
<feature type="compositionally biased region" description="Acidic residues" evidence="2">
    <location>
        <begin position="1473"/>
        <end position="1484"/>
    </location>
</feature>
<feature type="compositionally biased region" description="Polar residues" evidence="2">
    <location>
        <begin position="1"/>
        <end position="11"/>
    </location>
</feature>
<feature type="compositionally biased region" description="Low complexity" evidence="2">
    <location>
        <begin position="395"/>
        <end position="419"/>
    </location>
</feature>
<feature type="region of interest" description="Disordered" evidence="2">
    <location>
        <begin position="41"/>
        <end position="539"/>
    </location>
</feature>
<protein>
    <submittedName>
        <fullName evidence="4 5">Mediator of RNA polymerase II transcription subunit 26 isoform X1</fullName>
    </submittedName>
</protein>
<evidence type="ECO:0000313" key="4">
    <source>
        <dbReference type="RefSeq" id="XP_030763115.1"/>
    </source>
</evidence>
<feature type="region of interest" description="Disordered" evidence="2">
    <location>
        <begin position="1028"/>
        <end position="1049"/>
    </location>
</feature>
<feature type="region of interest" description="Disordered" evidence="2">
    <location>
        <begin position="694"/>
        <end position="722"/>
    </location>
</feature>
<feature type="compositionally biased region" description="Low complexity" evidence="2">
    <location>
        <begin position="1491"/>
        <end position="1501"/>
    </location>
</feature>
<reference evidence="4 5" key="1">
    <citation type="submission" date="2025-04" db="UniProtKB">
        <authorList>
            <consortium name="RefSeq"/>
        </authorList>
    </citation>
    <scope>IDENTIFICATION</scope>
    <source>
        <tissue evidence="4 5">Gonads</tissue>
    </source>
</reference>
<feature type="coiled-coil region" evidence="1">
    <location>
        <begin position="1606"/>
        <end position="1633"/>
    </location>
</feature>
<dbReference type="KEGG" id="soy:115887760"/>
<evidence type="ECO:0000256" key="2">
    <source>
        <dbReference type="SAM" id="MobiDB-lite"/>
    </source>
</evidence>
<evidence type="ECO:0000313" key="5">
    <source>
        <dbReference type="RefSeq" id="XP_030763116.1"/>
    </source>
</evidence>
<feature type="compositionally biased region" description="Low complexity" evidence="2">
    <location>
        <begin position="1724"/>
        <end position="1733"/>
    </location>
</feature>
<dbReference type="OrthoDB" id="6107953at2759"/>
<feature type="compositionally biased region" description="Acidic residues" evidence="2">
    <location>
        <begin position="977"/>
        <end position="999"/>
    </location>
</feature>
<feature type="coiled-coil region" evidence="1">
    <location>
        <begin position="1516"/>
        <end position="1543"/>
    </location>
</feature>
<feature type="compositionally biased region" description="Low complexity" evidence="2">
    <location>
        <begin position="219"/>
        <end position="242"/>
    </location>
</feature>
<feature type="region of interest" description="Disordered" evidence="2">
    <location>
        <begin position="1420"/>
        <end position="1513"/>
    </location>
</feature>
<keyword evidence="3" id="KW-1185">Reference proteome</keyword>
<keyword evidence="1" id="KW-0175">Coiled coil</keyword>
<feature type="compositionally biased region" description="Polar residues" evidence="2">
    <location>
        <begin position="518"/>
        <end position="539"/>
    </location>
</feature>
<feature type="compositionally biased region" description="Low complexity" evidence="2">
    <location>
        <begin position="1556"/>
        <end position="1565"/>
    </location>
</feature>
<feature type="compositionally biased region" description="Low complexity" evidence="2">
    <location>
        <begin position="195"/>
        <end position="211"/>
    </location>
</feature>
<feature type="region of interest" description="Disordered" evidence="2">
    <location>
        <begin position="740"/>
        <end position="767"/>
    </location>
</feature>
<feature type="compositionally biased region" description="Low complexity" evidence="2">
    <location>
        <begin position="379"/>
        <end position="388"/>
    </location>
</feature>
<evidence type="ECO:0000256" key="1">
    <source>
        <dbReference type="SAM" id="Coils"/>
    </source>
</evidence>
<feature type="compositionally biased region" description="Pro residues" evidence="2">
    <location>
        <begin position="53"/>
        <end position="66"/>
    </location>
</feature>
<organism evidence="3 5">
    <name type="scientific">Sitophilus oryzae</name>
    <name type="common">Rice weevil</name>
    <name type="synonym">Curculio oryzae</name>
    <dbReference type="NCBI Taxonomy" id="7048"/>
    <lineage>
        <taxon>Eukaryota</taxon>
        <taxon>Metazoa</taxon>
        <taxon>Ecdysozoa</taxon>
        <taxon>Arthropoda</taxon>
        <taxon>Hexapoda</taxon>
        <taxon>Insecta</taxon>
        <taxon>Pterygota</taxon>
        <taxon>Neoptera</taxon>
        <taxon>Endopterygota</taxon>
        <taxon>Coleoptera</taxon>
        <taxon>Polyphaga</taxon>
        <taxon>Cucujiformia</taxon>
        <taxon>Curculionidae</taxon>
        <taxon>Dryophthorinae</taxon>
        <taxon>Sitophilus</taxon>
    </lineage>
</organism>
<sequence>MDPPQCVQNAMMTKDKKPFTYTPGGIDLTEVRSPRMQRRIERNANLGGVSDVPKPPPPQNVGPLPPSALAAMRPQTQVQVFPGPPPPPPMQKNIPPPPPPPTCPLPTQKVTTGDNQVLERPDMTKIIPDNPMALLRKTGGPAPRKSFVEQMYDEGNRQPPAPPQRNIEAQSPRYQTPASPPVQQQRPVQPPYQPPQQQYQQAPVPTPQYQQAPPPPQPASQYQAPQRQFQPPSPQQYQQPQPQYQPPPPQPQFQERSTNSPKPAGFHPPIIERQPTIPKQQEPPQKNTSSNVGSLYIPPISQSQVPNQQRVVSPPTPPDRQPQVQSPGTPPLKEAPRPWQQKHSQQQQELPPWARRDEEERNQSTQSPPAAPNMQQRWQQPTRPVQSQQPPPQPIRQQQNQFSPRPPQGQQNQQPSPNSFPVHIEIRTGPYQQNQPEETSSNAVYITQPVVLQHPGARGSPQQGQPRQQVSPSPYQQQQTQSNQYQQTRQVHQQTKVESDGVRIIPIQIEGRTPPTTPGNERNLNRQLSWGTQPPQSNSFKVLQKFTRTDDDEDDDTPVTQHSPRYPQEMTEQVRKVKINDNGHFRQDIFVQCEENPRYRGGYIPSRIFRILDQSVGNGQPQPYVHPSEQVVPEPKKYMGSNIPSRSFKILQAMTAPSDSGANANYSEEIPINPFNHYNYPYYPPPFWPEYYPHVYPQDQQDSSKSDKNVPRSNRATPVPQMPYVPPYWPEYYHGFYPQEQSDSSSKLSDRSSKSGRSTPLPSSVPPPVVPPPAYCWNYPAPKMPTSGSIRSQSTPPRTDKYRRPQTPRSFNEHPNNSDESMNHPNQYPPYPMYPPYYDPYYYNYYYGYPPMMPHYPYYPSASENEELSGYSSMDEMSNYNSNRTSSKRRNSLDNSSNTVHSLRNHFEIRSQSAAPRITVTPTTVQEKINIKLPPEQQIDECSQIEQQEDFCQTIDEPCKIRSIKSVSNINVYAEESNTETDTETEDTSEEESEEDDEDEVIIVSNKEEIIPHQLSVIFEETERADSRRSFRPSSVASESTTIAEANSDDEDMEDFLSIQNVKYKINLFQEATEKVSVTTSNGQIVKSCGRESQSSASFMFENTTFQSRCIPPFVRENNNYAAEEKTEIVEMSETESESEEVNEGLVVSKSNVNNETLKNEEKLNDYITETSSRKKSSSETIHSEENWWDILKVEDKKETEEYNDIKETEDDKNETSKTVINTIENEVVEVRLRKKDKERNTTKSNVSKSLSETTSIIFDNSFFDDIPSSNRNSIYDILKEDEESEEVISGGGTLMRVDSFASKLEEIKRNSGLWTLDDFNSNNSVHTITEENAESDEFHTHTDIENTHIYQQDQVENVDSTKNTDSTFNGELHDTINEESNEDSDEVDFWSQIKNDEDDFKPRKKSIFETQSIWESNESNEITNKINDDSAGSRDSSVSKSREICDNQIEINEPNQDIYCDSNVNYNPQQLESDETSDTDSSEPEEKYNMDNNQDNENNNSGSESYEPRTIKNRIEALKRSISQKQKKIQEVEEVNESVKSRISAIEIPPESRSKTASTKSSVKSFEEYSEEEEVDSGVISDVSRHISDNEEFPELKKLTRYERAATHSRLFKLLQEECDEEEDEIEVVKKEDKFSRLSVRQNRGENRLSPSRSKLSLPLAKCNENDDETAPVNEKLVNELIQSLLRSKKAQMFKNMPKEKLYAAAVKILQEGIDSNGDTPSEEFSSLLSPLRGDTECSTPAQTPQEFYGDYSEYKQYYDSWSEVSSEIVPSRAFKLLQDHLGASKLGTIEGILAKCPRIMSSKNVPKELLKLLDESSPETNSQNPSQSNDVTNT</sequence>
<feature type="region of interest" description="Disordered" evidence="2">
    <location>
        <begin position="972"/>
        <end position="999"/>
    </location>
</feature>
<dbReference type="GeneID" id="115887760"/>
<name>A0A6J2YIL7_SITOR</name>
<feature type="compositionally biased region" description="Polar residues" evidence="2">
    <location>
        <begin position="300"/>
        <end position="311"/>
    </location>
</feature>
<feature type="region of interest" description="Disordered" evidence="2">
    <location>
        <begin position="1812"/>
        <end position="1836"/>
    </location>
</feature>
<feature type="compositionally biased region" description="Polar residues" evidence="2">
    <location>
        <begin position="1463"/>
        <end position="1472"/>
    </location>
</feature>
<feature type="region of interest" description="Disordered" evidence="2">
    <location>
        <begin position="864"/>
        <end position="899"/>
    </location>
</feature>
<feature type="compositionally biased region" description="Polar residues" evidence="2">
    <location>
        <begin position="277"/>
        <end position="293"/>
    </location>
</feature>
<dbReference type="RefSeq" id="XP_030763117.1">
    <property type="nucleotide sequence ID" value="XM_030907257.1"/>
</dbReference>
<feature type="compositionally biased region" description="Polar residues" evidence="2">
    <location>
        <begin position="786"/>
        <end position="797"/>
    </location>
</feature>
<feature type="compositionally biased region" description="Polar residues" evidence="2">
    <location>
        <begin position="430"/>
        <end position="445"/>
    </location>
</feature>